<gene>
    <name evidence="1" type="ORF">AKJ31_14885</name>
</gene>
<dbReference type="Proteomes" id="UP000037530">
    <property type="component" value="Unassembled WGS sequence"/>
</dbReference>
<sequence length="160" mass="18063">MSLSTFVKLSYGLNPAELVPVSVQPMNEQQREIAQEVVLPKRCFDNSIQLAMHLDATYVLGVYQSIIPIEHAWLKVGDTYIDPTLETVIGDVSGEYLSLMEVKASELMDLVEAIQRYSGDDAAYPPMFHTIRTFPEFSHLFISNKDRLRFLSCESLQTAS</sequence>
<dbReference type="STRING" id="171383.AKJ31_14885"/>
<comment type="caution">
    <text evidence="1">The sequence shown here is derived from an EMBL/GenBank/DDBJ whole genome shotgun (WGS) entry which is preliminary data.</text>
</comment>
<reference evidence="2" key="1">
    <citation type="submission" date="2015-08" db="EMBL/GenBank/DDBJ databases">
        <title>Vibrio galatheae sp. nov., a novel member of the Vibrionaceae family isolated from the Solomon Islands.</title>
        <authorList>
            <person name="Giubergia S."/>
            <person name="Machado H."/>
            <person name="Mateiu R.V."/>
            <person name="Gram L."/>
        </authorList>
    </citation>
    <scope>NUCLEOTIDE SEQUENCE [LARGE SCALE GENOMIC DNA]</scope>
    <source>
        <strain evidence="2">DSM 19134</strain>
    </source>
</reference>
<name>A0A0M0HY27_9VIBR</name>
<dbReference type="RefSeq" id="WP_053409905.1">
    <property type="nucleotide sequence ID" value="NZ_LHPI01000013.1"/>
</dbReference>
<protein>
    <submittedName>
        <fullName evidence="1">Uncharacterized protein</fullName>
    </submittedName>
</protein>
<proteinExistence type="predicted"/>
<accession>A0A0M0HY27</accession>
<organism evidence="1 2">
    <name type="scientific">Vibrio hepatarius</name>
    <dbReference type="NCBI Taxonomy" id="171383"/>
    <lineage>
        <taxon>Bacteria</taxon>
        <taxon>Pseudomonadati</taxon>
        <taxon>Pseudomonadota</taxon>
        <taxon>Gammaproteobacteria</taxon>
        <taxon>Vibrionales</taxon>
        <taxon>Vibrionaceae</taxon>
        <taxon>Vibrio</taxon>
        <taxon>Vibrio oreintalis group</taxon>
    </lineage>
</organism>
<dbReference type="AlphaFoldDB" id="A0A0M0HY27"/>
<dbReference type="PATRIC" id="fig|171383.3.peg.3047"/>
<keyword evidence="2" id="KW-1185">Reference proteome</keyword>
<dbReference type="OrthoDB" id="6196725at2"/>
<evidence type="ECO:0000313" key="1">
    <source>
        <dbReference type="EMBL" id="KOO06976.1"/>
    </source>
</evidence>
<dbReference type="EMBL" id="LHPI01000013">
    <property type="protein sequence ID" value="KOO06976.1"/>
    <property type="molecule type" value="Genomic_DNA"/>
</dbReference>
<evidence type="ECO:0000313" key="2">
    <source>
        <dbReference type="Proteomes" id="UP000037530"/>
    </source>
</evidence>